<evidence type="ECO:0000256" key="1">
    <source>
        <dbReference type="SAM" id="MobiDB-lite"/>
    </source>
</evidence>
<protein>
    <submittedName>
        <fullName evidence="3">Uncharacterized protein</fullName>
    </submittedName>
</protein>
<keyword evidence="2" id="KW-0812">Transmembrane</keyword>
<dbReference type="Proteomes" id="UP000600026">
    <property type="component" value="Unassembled WGS sequence"/>
</dbReference>
<keyword evidence="2" id="KW-1133">Transmembrane helix</keyword>
<dbReference type="AlphaFoldDB" id="A0A919H0E5"/>
<feature type="transmembrane region" description="Helical" evidence="2">
    <location>
        <begin position="79"/>
        <end position="101"/>
    </location>
</feature>
<evidence type="ECO:0000256" key="2">
    <source>
        <dbReference type="SAM" id="Phobius"/>
    </source>
</evidence>
<sequence length="204" mass="20690">MPRMDTTKPPAPNAPEADTTPADLKKTAADAEPALAPSAETARTPETAENAGTAEELDEDLDLDGAEGEDAAEEQAGGVAAGAAAIVAAGLSLVALSGTWVSRVLAERQGLVGQIEGNKSAPPADQIAALYGDGWQLTALVNGVVATLALLIAVFVLARPAFGAPGRTLPTWVRAVSWAAVTLGALGILVFGFLYFLPLPKVPA</sequence>
<comment type="caution">
    <text evidence="3">The sequence shown here is derived from an EMBL/GenBank/DDBJ whole genome shotgun (WGS) entry which is preliminary data.</text>
</comment>
<evidence type="ECO:0000313" key="4">
    <source>
        <dbReference type="Proteomes" id="UP000600026"/>
    </source>
</evidence>
<dbReference type="EMBL" id="BNEE01000006">
    <property type="protein sequence ID" value="GHI87239.1"/>
    <property type="molecule type" value="Genomic_DNA"/>
</dbReference>
<keyword evidence="2" id="KW-0472">Membrane</keyword>
<feature type="region of interest" description="Disordered" evidence="1">
    <location>
        <begin position="1"/>
        <end position="57"/>
    </location>
</feature>
<evidence type="ECO:0000313" key="3">
    <source>
        <dbReference type="EMBL" id="GHI87239.1"/>
    </source>
</evidence>
<feature type="transmembrane region" description="Helical" evidence="2">
    <location>
        <begin position="139"/>
        <end position="158"/>
    </location>
</feature>
<organism evidence="3 4">
    <name type="scientific">Streptomyces xanthophaeus</name>
    <dbReference type="NCBI Taxonomy" id="67385"/>
    <lineage>
        <taxon>Bacteria</taxon>
        <taxon>Bacillati</taxon>
        <taxon>Actinomycetota</taxon>
        <taxon>Actinomycetes</taxon>
        <taxon>Kitasatosporales</taxon>
        <taxon>Streptomycetaceae</taxon>
        <taxon>Streptomyces</taxon>
    </lineage>
</organism>
<name>A0A919H0E5_9ACTN</name>
<reference evidence="3" key="1">
    <citation type="submission" date="2020-09" db="EMBL/GenBank/DDBJ databases">
        <title>Whole genome shotgun sequence of Streptomyces xanthophaeus NBRC 12829.</title>
        <authorList>
            <person name="Komaki H."/>
            <person name="Tamura T."/>
        </authorList>
    </citation>
    <scope>NUCLEOTIDE SEQUENCE</scope>
    <source>
        <strain evidence="3">NBRC 12829</strain>
    </source>
</reference>
<gene>
    <name evidence="3" type="ORF">Sxan_46030</name>
</gene>
<feature type="transmembrane region" description="Helical" evidence="2">
    <location>
        <begin position="178"/>
        <end position="197"/>
    </location>
</feature>
<feature type="compositionally biased region" description="Low complexity" evidence="1">
    <location>
        <begin position="30"/>
        <end position="40"/>
    </location>
</feature>
<keyword evidence="4" id="KW-1185">Reference proteome</keyword>
<accession>A0A919H0E5</accession>
<proteinExistence type="predicted"/>